<protein>
    <submittedName>
        <fullName evidence="2">UbiE/COQ5 methyltransferase family protein</fullName>
    </submittedName>
</protein>
<dbReference type="SUPFAM" id="SSF53335">
    <property type="entry name" value="S-adenosyl-L-methionine-dependent methyltransferases"/>
    <property type="match status" value="1"/>
</dbReference>
<dbReference type="GO" id="GO:0032259">
    <property type="term" value="P:methylation"/>
    <property type="evidence" value="ECO:0007669"/>
    <property type="project" value="UniProtKB-KW"/>
</dbReference>
<comment type="caution">
    <text evidence="2">The sequence shown here is derived from an EMBL/GenBank/DDBJ whole genome shotgun (WGS) entry which is preliminary data.</text>
</comment>
<sequence>MIAFDQDAAELDNVSKVLRAMAETGEAPAFAAAETVVGDALALPYPDGTFDCVIASEILEHVPADEVAINELTRVLKAAAPWRSPCRGGCPKECVGCCPTSTTPTRAATCGSTEPARCAPKSSAPECNSYMHITPTDCTHRSGG</sequence>
<feature type="domain" description="Methyltransferase type 11" evidence="1">
    <location>
        <begin position="12"/>
        <end position="78"/>
    </location>
</feature>
<accession>X8BGG1</accession>
<keyword evidence="2" id="KW-0489">Methyltransferase</keyword>
<name>X8BGG1_MYCXE</name>
<dbReference type="GO" id="GO:0008757">
    <property type="term" value="F:S-adenosylmethionine-dependent methyltransferase activity"/>
    <property type="evidence" value="ECO:0007669"/>
    <property type="project" value="InterPro"/>
</dbReference>
<reference evidence="2" key="1">
    <citation type="submission" date="2014-01" db="EMBL/GenBank/DDBJ databases">
        <authorList>
            <person name="Brown-Elliot B."/>
            <person name="Wallace R."/>
            <person name="Lenaerts A."/>
            <person name="Ordway D."/>
            <person name="DeGroote M.A."/>
            <person name="Parker T."/>
            <person name="Sizemore C."/>
            <person name="Tallon L.J."/>
            <person name="Sadzewicz L.K."/>
            <person name="Sengamalay N."/>
            <person name="Fraser C.M."/>
            <person name="Hine E."/>
            <person name="Shefchek K.A."/>
            <person name="Das S.P."/>
            <person name="Tettelin H."/>
        </authorList>
    </citation>
    <scope>NUCLEOTIDE SEQUENCE [LARGE SCALE GENOMIC DNA]</scope>
    <source>
        <strain evidence="2">4042</strain>
    </source>
</reference>
<gene>
    <name evidence="2" type="ORF">I553_6138</name>
</gene>
<keyword evidence="2" id="KW-0808">Transferase</keyword>
<dbReference type="Gene3D" id="3.40.50.150">
    <property type="entry name" value="Vaccinia Virus protein VP39"/>
    <property type="match status" value="1"/>
</dbReference>
<proteinExistence type="predicted"/>
<dbReference type="PATRIC" id="fig|1299334.3.peg.4299"/>
<evidence type="ECO:0000313" key="2">
    <source>
        <dbReference type="EMBL" id="EUA42278.1"/>
    </source>
</evidence>
<evidence type="ECO:0000259" key="1">
    <source>
        <dbReference type="Pfam" id="PF08241"/>
    </source>
</evidence>
<organism evidence="2">
    <name type="scientific">Mycobacterium xenopi 4042</name>
    <dbReference type="NCBI Taxonomy" id="1299334"/>
    <lineage>
        <taxon>Bacteria</taxon>
        <taxon>Bacillati</taxon>
        <taxon>Actinomycetota</taxon>
        <taxon>Actinomycetes</taxon>
        <taxon>Mycobacteriales</taxon>
        <taxon>Mycobacteriaceae</taxon>
        <taxon>Mycobacterium</taxon>
    </lineage>
</organism>
<dbReference type="InterPro" id="IPR013216">
    <property type="entry name" value="Methyltransf_11"/>
</dbReference>
<dbReference type="AlphaFoldDB" id="X8BGG1"/>
<dbReference type="Pfam" id="PF08241">
    <property type="entry name" value="Methyltransf_11"/>
    <property type="match status" value="1"/>
</dbReference>
<dbReference type="InterPro" id="IPR029063">
    <property type="entry name" value="SAM-dependent_MTases_sf"/>
</dbReference>
<dbReference type="EMBL" id="JAOB01000042">
    <property type="protein sequence ID" value="EUA42278.1"/>
    <property type="molecule type" value="Genomic_DNA"/>
</dbReference>